<dbReference type="PANTHER" id="PTHR44688">
    <property type="entry name" value="DNA-BINDING TRANSCRIPTIONAL ACTIVATOR DEVR_DOSR"/>
    <property type="match status" value="1"/>
</dbReference>
<reference evidence="5 6" key="1">
    <citation type="submission" date="2018-02" db="EMBL/GenBank/DDBJ databases">
        <title>Genomic Encyclopedia of Archaeal and Bacterial Type Strains, Phase II (KMG-II): from individual species to whole genera.</title>
        <authorList>
            <person name="Goeker M."/>
        </authorList>
    </citation>
    <scope>NUCLEOTIDE SEQUENCE [LARGE SCALE GENOMIC DNA]</scope>
    <source>
        <strain evidence="5 6">DSM 16809</strain>
    </source>
</reference>
<name>A0A2S6IQS7_9FLAO</name>
<dbReference type="Gene3D" id="1.10.10.10">
    <property type="entry name" value="Winged helix-like DNA-binding domain superfamily/Winged helix DNA-binding domain"/>
    <property type="match status" value="1"/>
</dbReference>
<evidence type="ECO:0000256" key="3">
    <source>
        <dbReference type="ARBA" id="ARBA00023163"/>
    </source>
</evidence>
<keyword evidence="6" id="KW-1185">Reference proteome</keyword>
<dbReference type="InterPro" id="IPR000792">
    <property type="entry name" value="Tscrpt_reg_LuxR_C"/>
</dbReference>
<accession>A0A2S6IQS7</accession>
<dbReference type="PROSITE" id="PS50043">
    <property type="entry name" value="HTH_LUXR_2"/>
    <property type="match status" value="1"/>
</dbReference>
<evidence type="ECO:0000256" key="2">
    <source>
        <dbReference type="ARBA" id="ARBA00023125"/>
    </source>
</evidence>
<dbReference type="Proteomes" id="UP000239002">
    <property type="component" value="Unassembled WGS sequence"/>
</dbReference>
<evidence type="ECO:0000259" key="4">
    <source>
        <dbReference type="PROSITE" id="PS50043"/>
    </source>
</evidence>
<dbReference type="PROSITE" id="PS00622">
    <property type="entry name" value="HTH_LUXR_1"/>
    <property type="match status" value="1"/>
</dbReference>
<comment type="caution">
    <text evidence="5">The sequence shown here is derived from an EMBL/GenBank/DDBJ whole genome shotgun (WGS) entry which is preliminary data.</text>
</comment>
<dbReference type="SMART" id="SM00421">
    <property type="entry name" value="HTH_LUXR"/>
    <property type="match status" value="1"/>
</dbReference>
<evidence type="ECO:0000256" key="1">
    <source>
        <dbReference type="ARBA" id="ARBA00023015"/>
    </source>
</evidence>
<evidence type="ECO:0000313" key="6">
    <source>
        <dbReference type="Proteomes" id="UP000239002"/>
    </source>
</evidence>
<proteinExistence type="predicted"/>
<dbReference type="SUPFAM" id="SSF46894">
    <property type="entry name" value="C-terminal effector domain of the bipartite response regulators"/>
    <property type="match status" value="1"/>
</dbReference>
<dbReference type="PRINTS" id="PR00038">
    <property type="entry name" value="HTHLUXR"/>
</dbReference>
<dbReference type="PANTHER" id="PTHR44688:SF16">
    <property type="entry name" value="DNA-BINDING TRANSCRIPTIONAL ACTIVATOR DEVR_DOSR"/>
    <property type="match status" value="1"/>
</dbReference>
<dbReference type="Pfam" id="PF00196">
    <property type="entry name" value="GerE"/>
    <property type="match status" value="1"/>
</dbReference>
<dbReference type="RefSeq" id="WP_170034478.1">
    <property type="nucleotide sequence ID" value="NZ_MQVW01000027.1"/>
</dbReference>
<organism evidence="5 6">
    <name type="scientific">Nonlabens xylanidelens</name>
    <dbReference type="NCBI Taxonomy" id="191564"/>
    <lineage>
        <taxon>Bacteria</taxon>
        <taxon>Pseudomonadati</taxon>
        <taxon>Bacteroidota</taxon>
        <taxon>Flavobacteriia</taxon>
        <taxon>Flavobacteriales</taxon>
        <taxon>Flavobacteriaceae</taxon>
        <taxon>Nonlabens</taxon>
    </lineage>
</organism>
<dbReference type="InterPro" id="IPR036388">
    <property type="entry name" value="WH-like_DNA-bd_sf"/>
</dbReference>
<dbReference type="CDD" id="cd06170">
    <property type="entry name" value="LuxR_C_like"/>
    <property type="match status" value="1"/>
</dbReference>
<keyword evidence="1" id="KW-0805">Transcription regulation</keyword>
<dbReference type="GO" id="GO:0003677">
    <property type="term" value="F:DNA binding"/>
    <property type="evidence" value="ECO:0007669"/>
    <property type="project" value="UniProtKB-KW"/>
</dbReference>
<sequence>MSQIYSSNNLKIDYVNNILIQEWTEELLDENQFVNELKIFLDYFKKCKPQGVLWVQEKFKFTIPTHLHQWIEKNIFEPQYKSGLRKLALTVPLDQGAHLSLIDSFNRVSSVMNPRYFVSQEKAMNYLNDGITGNENNEVNYQVSRSIDKTEILLEVHNRHLAHAIKHLDRLKEQFHFRIQHTDQFDQLTLRELEVFKAITRGEVNKNIARTLFISESTVATHRKSINKKLNIKTSKDWHLFATAFL</sequence>
<dbReference type="EMBL" id="PTJE01000001">
    <property type="protein sequence ID" value="PPK96599.1"/>
    <property type="molecule type" value="Genomic_DNA"/>
</dbReference>
<evidence type="ECO:0000313" key="5">
    <source>
        <dbReference type="EMBL" id="PPK96599.1"/>
    </source>
</evidence>
<feature type="domain" description="HTH luxR-type" evidence="4">
    <location>
        <begin position="181"/>
        <end position="246"/>
    </location>
</feature>
<dbReference type="AlphaFoldDB" id="A0A2S6IQS7"/>
<dbReference type="GO" id="GO:0006355">
    <property type="term" value="P:regulation of DNA-templated transcription"/>
    <property type="evidence" value="ECO:0007669"/>
    <property type="project" value="InterPro"/>
</dbReference>
<keyword evidence="2" id="KW-0238">DNA-binding</keyword>
<keyword evidence="3" id="KW-0804">Transcription</keyword>
<protein>
    <submittedName>
        <fullName evidence="5">Regulatory LuxR family protein</fullName>
    </submittedName>
</protein>
<dbReference type="InterPro" id="IPR016032">
    <property type="entry name" value="Sig_transdc_resp-reg_C-effctor"/>
</dbReference>
<gene>
    <name evidence="5" type="ORF">LY01_00422</name>
</gene>